<evidence type="ECO:0000256" key="6">
    <source>
        <dbReference type="ARBA" id="ARBA00022833"/>
    </source>
</evidence>
<comment type="similarity">
    <text evidence="2">Belongs to the RAG2 family.</text>
</comment>
<evidence type="ECO:0000256" key="5">
    <source>
        <dbReference type="ARBA" id="ARBA00022771"/>
    </source>
</evidence>
<dbReference type="Pfam" id="PF03089">
    <property type="entry name" value="RAG2"/>
    <property type="match status" value="2"/>
</dbReference>
<evidence type="ECO:0000256" key="9">
    <source>
        <dbReference type="ARBA" id="ARBA00023242"/>
    </source>
</evidence>
<dbReference type="SUPFAM" id="SSF57903">
    <property type="entry name" value="FYVE/PHD zinc finger"/>
    <property type="match status" value="1"/>
</dbReference>
<feature type="binding site" evidence="10">
    <location>
        <position position="401"/>
    </location>
    <ligand>
        <name>Zn(2+)</name>
        <dbReference type="ChEBI" id="CHEBI:29105"/>
        <label>1</label>
    </ligand>
</feature>
<feature type="binding site" evidence="10">
    <location>
        <position position="427"/>
    </location>
    <ligand>
        <name>Zn(2+)</name>
        <dbReference type="ChEBI" id="CHEBI:29105"/>
        <label>1</label>
    </ligand>
</feature>
<dbReference type="GO" id="GO:0033151">
    <property type="term" value="P:V(D)J recombination"/>
    <property type="evidence" value="ECO:0007669"/>
    <property type="project" value="TreeGrafter"/>
</dbReference>
<dbReference type="Ensembl" id="ENSECRT00000032336.1">
    <property type="protein sequence ID" value="ENSECRP00000031665.1"/>
    <property type="gene ID" value="ENSECRG00000021445.1"/>
</dbReference>
<keyword evidence="6 10" id="KW-0862">Zinc</keyword>
<evidence type="ECO:0000313" key="14">
    <source>
        <dbReference type="Proteomes" id="UP000694620"/>
    </source>
</evidence>
<gene>
    <name evidence="13" type="primary">RAG2</name>
    <name evidence="13" type="synonym">rag2</name>
</gene>
<feature type="compositionally biased region" description="Acidic residues" evidence="11">
    <location>
        <begin position="315"/>
        <end position="327"/>
    </location>
</feature>
<evidence type="ECO:0000256" key="4">
    <source>
        <dbReference type="ARBA" id="ARBA00022723"/>
    </source>
</evidence>
<proteinExistence type="inferred from homology"/>
<dbReference type="InterPro" id="IPR025162">
    <property type="entry name" value="RAG2_PHD"/>
</dbReference>
<dbReference type="GO" id="GO:0097519">
    <property type="term" value="C:DNA recombinase complex"/>
    <property type="evidence" value="ECO:0007669"/>
    <property type="project" value="TreeGrafter"/>
</dbReference>
<dbReference type="SUPFAM" id="SSF50965">
    <property type="entry name" value="Galactose oxidase, central domain"/>
    <property type="match status" value="1"/>
</dbReference>
<dbReference type="GeneTree" id="ENSGT00390000012559"/>
<dbReference type="InterPro" id="IPR004321">
    <property type="entry name" value="RAG2"/>
</dbReference>
<evidence type="ECO:0000259" key="12">
    <source>
        <dbReference type="Pfam" id="PF13341"/>
    </source>
</evidence>
<keyword evidence="9" id="KW-0539">Nucleus</keyword>
<dbReference type="Pfam" id="PF13341">
    <property type="entry name" value="RAG2_PHD"/>
    <property type="match status" value="1"/>
</dbReference>
<feature type="region of interest" description="Disordered" evidence="11">
    <location>
        <begin position="336"/>
        <end position="358"/>
    </location>
</feature>
<keyword evidence="8" id="KW-0233">DNA recombination</keyword>
<dbReference type="Gene3D" id="2.120.10.80">
    <property type="entry name" value="Kelch-type beta propeller"/>
    <property type="match status" value="1"/>
</dbReference>
<dbReference type="PANTHER" id="PTHR10960">
    <property type="entry name" value="V D J RECOMBINATION-ACTIVATING PROTEIN 2"/>
    <property type="match status" value="1"/>
</dbReference>
<feature type="binding site" evidence="10">
    <location>
        <position position="407"/>
    </location>
    <ligand>
        <name>Zn(2+)</name>
        <dbReference type="ChEBI" id="CHEBI:29105"/>
        <label>1</label>
    </ligand>
</feature>
<keyword evidence="7" id="KW-0156">Chromatin regulator</keyword>
<dbReference type="GO" id="GO:0005634">
    <property type="term" value="C:nucleus"/>
    <property type="evidence" value="ECO:0007669"/>
    <property type="project" value="UniProtKB-SubCell"/>
</dbReference>
<name>A0A8C4TMU8_ERPCA</name>
<evidence type="ECO:0000256" key="10">
    <source>
        <dbReference type="PIRSR" id="PIRSR604321-1"/>
    </source>
</evidence>
<feature type="compositionally biased region" description="Acidic residues" evidence="11">
    <location>
        <begin position="342"/>
        <end position="358"/>
    </location>
</feature>
<evidence type="ECO:0000256" key="7">
    <source>
        <dbReference type="ARBA" id="ARBA00022853"/>
    </source>
</evidence>
<dbReference type="Proteomes" id="UP000694620">
    <property type="component" value="Unassembled WGS sequence"/>
</dbReference>
<reference evidence="13" key="1">
    <citation type="submission" date="2025-08" db="UniProtKB">
        <authorList>
            <consortium name="Ensembl"/>
        </authorList>
    </citation>
    <scope>IDENTIFICATION</scope>
</reference>
<sequence length="478" mass="54705">MSLHLVSSVSNANLLHSGFSLLRIDGDVFLFGQKGWPKRSCPTGVFSIHFKNGELKLRPISFSNGSCYLPPLRYPAITQMEPESSKKEKYLIHGGRTPNNELSSRLYIISQESRGCNKKVILQCIEKELVGEVPESRYGHTVNIVHSHGKTACLLFGGRSYVPPGQRTTENWNSIVDCPPLVFLIDLEFGCCSSYTLPQLTDGQSFHVSLSRKDCVYVLGGHTLASDSRPPRLFKLRVELLLGRPVISCEGSHWWHLTLQSVWNATRSFWTRVEYTSLRENRRIGPTTLSESNYFYLVKFRQEEDPLQNCSQESTDQEQEDTAQLEDSEELYFSREPHEIEDNGVDDDTYNEDDEEDESQTGYWIKCCLGCEIDVNTWVPYYSTELNKPAMIFCSSGEGGHWVHAQCMDLSEIVLVRLSQENTKYFCMDHMDIVKGLQTPPRKLPPLKSPLMKMKNRKVPIKMKMTPTKKSFLRRLFD</sequence>
<feature type="binding site" evidence="10">
    <location>
        <position position="430"/>
    </location>
    <ligand>
        <name>Zn(2+)</name>
        <dbReference type="ChEBI" id="CHEBI:29105"/>
        <label>1</label>
    </ligand>
</feature>
<dbReference type="InterPro" id="IPR011011">
    <property type="entry name" value="Znf_FYVE_PHD"/>
</dbReference>
<dbReference type="PANTHER" id="PTHR10960:SF0">
    <property type="entry name" value="V(D)J RECOMBINATION-ACTIVATING PROTEIN 2"/>
    <property type="match status" value="1"/>
</dbReference>
<feature type="binding site" evidence="10">
    <location>
        <position position="394"/>
    </location>
    <ligand>
        <name>Zn(2+)</name>
        <dbReference type="ChEBI" id="CHEBI:29105"/>
        <label>1</label>
    </ligand>
</feature>
<reference evidence="13" key="2">
    <citation type="submission" date="2025-09" db="UniProtKB">
        <authorList>
            <consortium name="Ensembl"/>
        </authorList>
    </citation>
    <scope>IDENTIFICATION</scope>
</reference>
<dbReference type="GO" id="GO:0008270">
    <property type="term" value="F:zinc ion binding"/>
    <property type="evidence" value="ECO:0007669"/>
    <property type="project" value="UniProtKB-KW"/>
</dbReference>
<protein>
    <recommendedName>
        <fullName evidence="3">V(D)J recombination-activating protein 2</fullName>
    </recommendedName>
</protein>
<keyword evidence="5" id="KW-0863">Zinc-finger</keyword>
<dbReference type="Gene3D" id="3.30.160.290">
    <property type="entry name" value="Rag2 PHD finger"/>
    <property type="match status" value="1"/>
</dbReference>
<dbReference type="GO" id="GO:0043565">
    <property type="term" value="F:sequence-specific DNA binding"/>
    <property type="evidence" value="ECO:0007669"/>
    <property type="project" value="TreeGrafter"/>
</dbReference>
<keyword evidence="4 10" id="KW-0479">Metal-binding</keyword>
<evidence type="ECO:0000313" key="13">
    <source>
        <dbReference type="Ensembl" id="ENSECRP00000031665.1"/>
    </source>
</evidence>
<feature type="binding site" evidence="10">
    <location>
        <position position="371"/>
    </location>
    <ligand>
        <name>Zn(2+)</name>
        <dbReference type="ChEBI" id="CHEBI:29105"/>
        <label>1</label>
    </ligand>
</feature>
<evidence type="ECO:0000256" key="11">
    <source>
        <dbReference type="SAM" id="MobiDB-lite"/>
    </source>
</evidence>
<feature type="region of interest" description="Disordered" evidence="11">
    <location>
        <begin position="308"/>
        <end position="327"/>
    </location>
</feature>
<dbReference type="InterPro" id="IPR015915">
    <property type="entry name" value="Kelch-typ_b-propeller"/>
</dbReference>
<feature type="binding site" evidence="10">
    <location>
        <position position="367"/>
    </location>
    <ligand>
        <name>Zn(2+)</name>
        <dbReference type="ChEBI" id="CHEBI:29105"/>
        <label>1</label>
    </ligand>
</feature>
<feature type="binding site" evidence="10">
    <location>
        <position position="404"/>
    </location>
    <ligand>
        <name>Zn(2+)</name>
        <dbReference type="ChEBI" id="CHEBI:29105"/>
        <label>1</label>
    </ligand>
</feature>
<accession>A0A8C4TMU8</accession>
<evidence type="ECO:0000256" key="1">
    <source>
        <dbReference type="ARBA" id="ARBA00004123"/>
    </source>
</evidence>
<feature type="domain" description="Recombination activating protein 2 PHD" evidence="12">
    <location>
        <begin position="362"/>
        <end position="440"/>
    </location>
</feature>
<dbReference type="AlphaFoldDB" id="A0A8C4TMU8"/>
<evidence type="ECO:0000256" key="3">
    <source>
        <dbReference type="ARBA" id="ARBA00021275"/>
    </source>
</evidence>
<dbReference type="GO" id="GO:0006325">
    <property type="term" value="P:chromatin organization"/>
    <property type="evidence" value="ECO:0007669"/>
    <property type="project" value="UniProtKB-KW"/>
</dbReference>
<organism evidence="13 14">
    <name type="scientific">Erpetoichthys calabaricus</name>
    <name type="common">Rope fish</name>
    <name type="synonym">Calamoichthys calabaricus</name>
    <dbReference type="NCBI Taxonomy" id="27687"/>
    <lineage>
        <taxon>Eukaryota</taxon>
        <taxon>Metazoa</taxon>
        <taxon>Chordata</taxon>
        <taxon>Craniata</taxon>
        <taxon>Vertebrata</taxon>
        <taxon>Euteleostomi</taxon>
        <taxon>Actinopterygii</taxon>
        <taxon>Polypteriformes</taxon>
        <taxon>Polypteridae</taxon>
        <taxon>Erpetoichthys</taxon>
    </lineage>
</organism>
<keyword evidence="14" id="KW-1185">Reference proteome</keyword>
<evidence type="ECO:0000256" key="2">
    <source>
        <dbReference type="ARBA" id="ARBA00008254"/>
    </source>
</evidence>
<comment type="subcellular location">
    <subcellularLocation>
        <location evidence="1">Nucleus</location>
    </subcellularLocation>
</comment>
<dbReference type="InterPro" id="IPR011043">
    <property type="entry name" value="Gal_Oxase/kelch_b-propeller"/>
</dbReference>
<evidence type="ECO:0000256" key="8">
    <source>
        <dbReference type="ARBA" id="ARBA00023172"/>
    </source>
</evidence>